<keyword evidence="10 11" id="KW-0998">Cell outer membrane</keyword>
<dbReference type="Pfam" id="PF07715">
    <property type="entry name" value="Plug"/>
    <property type="match status" value="1"/>
</dbReference>
<keyword evidence="4" id="KW-0410">Iron transport</keyword>
<dbReference type="AlphaFoldDB" id="A0A5B8CK37"/>
<dbReference type="InterPro" id="IPR012910">
    <property type="entry name" value="Plug_dom"/>
</dbReference>
<keyword evidence="8 12" id="KW-0798">TonB box</keyword>
<keyword evidence="9 11" id="KW-0472">Membrane</keyword>
<evidence type="ECO:0000256" key="6">
    <source>
        <dbReference type="ARBA" id="ARBA00023004"/>
    </source>
</evidence>
<feature type="domain" description="TonB-dependent receptor-like beta-barrel" evidence="14">
    <location>
        <begin position="318"/>
        <end position="730"/>
    </location>
</feature>
<evidence type="ECO:0000313" key="16">
    <source>
        <dbReference type="EMBL" id="QDC39549.1"/>
    </source>
</evidence>
<keyword evidence="2 11" id="KW-0813">Transport</keyword>
<evidence type="ECO:0000256" key="3">
    <source>
        <dbReference type="ARBA" id="ARBA00022452"/>
    </source>
</evidence>
<keyword evidence="13" id="KW-0732">Signal</keyword>
<sequence length="771" mass="82843">MKGWMLILASTSAIALISPAHAQQLAGLADSETAAASGAGAAQARSQSVDEASGGGETTFGDIVVTARRRSERLQDVPLSVTAFSPEALSESRIVGRTDLANYTPSLITITGGYPSEFAFFALRGQGPAFGSVPGVINYFAEVPALVGIDGRVGSYFDLANVQVLSGPQGTLFGKNATGGNILFEPQRPTDRQEGYLQLEVGNLQDVRAEFAVNLPIVSDKILFRIAGEEGRRDGYTRDVGPYFPGKKYDNLDYQSVRASLIVRPTDNVELYTVARYYHSRTNGPGTVLTQFNPALGVPAAPALLLFPGLATAVADQQDRGPRRVSYDLDQFSSTSYWQVLNQARVDLTDELTLKNIVSYSEMTYRYAYDYDASPFPIGGQTSRTGNPTQAPTYLTEELQLQGKLWNDALNFSVGGYYDRFGHHKDQGGLFTQYPLSLLIGQIPAVINTTARSYAVFGQATIDLGKAGVIPGLSLTGGLRHTWDETANFTQISVLPATGGTAKFDYTSYNLSADYVISPGVHVYATSRNAYKAGGVNGPVPEGSSFRTFPPEKLQDVEIGLKSQMRIAGVPTRFNVAAYRGNYRNIQRTTTELIEGALINVTRSAAKGRIQGVEVTAAVEPVRGLTLNGSYSYIDAKYTRVADASAGAILAGSAFPYTPKHKVTLGGSYQADLGPVGTLALSANWAYQSKFSTAQNNLAQVRNLPGYDTLALRAGVNGIGGSNLDLNLFMANATDNSFATGLQDLYNVGGGTVTYTYNEPRTYGAQLRFHW</sequence>
<dbReference type="InterPro" id="IPR036942">
    <property type="entry name" value="Beta-barrel_TonB_sf"/>
</dbReference>
<dbReference type="InterPro" id="IPR000531">
    <property type="entry name" value="Beta-barrel_TonB"/>
</dbReference>
<dbReference type="GO" id="GO:0006826">
    <property type="term" value="P:iron ion transport"/>
    <property type="evidence" value="ECO:0007669"/>
    <property type="project" value="UniProtKB-KW"/>
</dbReference>
<evidence type="ECO:0000256" key="11">
    <source>
        <dbReference type="PROSITE-ProRule" id="PRU01360"/>
    </source>
</evidence>
<keyword evidence="5 11" id="KW-0812">Transmembrane</keyword>
<keyword evidence="6" id="KW-0408">Iron</keyword>
<organism evidence="16 17">
    <name type="scientific">Sphingobium fuliginis ATCC 27551</name>
    <dbReference type="NCBI Taxonomy" id="1208342"/>
    <lineage>
        <taxon>Bacteria</taxon>
        <taxon>Pseudomonadati</taxon>
        <taxon>Pseudomonadota</taxon>
        <taxon>Alphaproteobacteria</taxon>
        <taxon>Sphingomonadales</taxon>
        <taxon>Sphingomonadaceae</taxon>
        <taxon>Sphingobium</taxon>
    </lineage>
</organism>
<accession>A0A5B8CK37</accession>
<evidence type="ECO:0000313" key="17">
    <source>
        <dbReference type="Proteomes" id="UP000311469"/>
    </source>
</evidence>
<evidence type="ECO:0000256" key="10">
    <source>
        <dbReference type="ARBA" id="ARBA00023237"/>
    </source>
</evidence>
<evidence type="ECO:0000256" key="5">
    <source>
        <dbReference type="ARBA" id="ARBA00022692"/>
    </source>
</evidence>
<gene>
    <name evidence="16" type="ORF">FIL70_20305</name>
</gene>
<dbReference type="SUPFAM" id="SSF56935">
    <property type="entry name" value="Porins"/>
    <property type="match status" value="1"/>
</dbReference>
<keyword evidence="3 11" id="KW-1134">Transmembrane beta strand</keyword>
<comment type="similarity">
    <text evidence="11 12">Belongs to the TonB-dependent receptor family.</text>
</comment>
<feature type="domain" description="TonB-dependent receptor plug" evidence="15">
    <location>
        <begin position="74"/>
        <end position="180"/>
    </location>
</feature>
<evidence type="ECO:0000256" key="9">
    <source>
        <dbReference type="ARBA" id="ARBA00023136"/>
    </source>
</evidence>
<evidence type="ECO:0000259" key="15">
    <source>
        <dbReference type="Pfam" id="PF07715"/>
    </source>
</evidence>
<evidence type="ECO:0000256" key="1">
    <source>
        <dbReference type="ARBA" id="ARBA00004571"/>
    </source>
</evidence>
<evidence type="ECO:0000256" key="2">
    <source>
        <dbReference type="ARBA" id="ARBA00022448"/>
    </source>
</evidence>
<protein>
    <submittedName>
        <fullName evidence="16">TonB-dependent receptor</fullName>
    </submittedName>
</protein>
<reference evidence="16 17" key="1">
    <citation type="submission" date="2019-06" db="EMBL/GenBank/DDBJ databases">
        <title>Genome organization and adaptive potential of archetypical organophosphate degarding Sphingobium fuliginis ATCC 27551.</title>
        <authorList>
            <person name="Sarwar A."/>
            <person name="Parthasarathy S."/>
            <person name="Singh C."/>
            <person name="Siddavattam D."/>
        </authorList>
    </citation>
    <scope>NUCLEOTIDE SEQUENCE [LARGE SCALE GENOMIC DNA]</scope>
    <source>
        <strain evidence="16 17">ATCC 27551</strain>
    </source>
</reference>
<dbReference type="EMBL" id="CP041017">
    <property type="protein sequence ID" value="QDC39549.1"/>
    <property type="molecule type" value="Genomic_DNA"/>
</dbReference>
<keyword evidence="7" id="KW-0406">Ion transport</keyword>
<feature type="signal peptide" evidence="13">
    <location>
        <begin position="1"/>
        <end position="22"/>
    </location>
</feature>
<dbReference type="PANTHER" id="PTHR32552:SF81">
    <property type="entry name" value="TONB-DEPENDENT OUTER MEMBRANE RECEPTOR"/>
    <property type="match status" value="1"/>
</dbReference>
<evidence type="ECO:0000256" key="12">
    <source>
        <dbReference type="RuleBase" id="RU003357"/>
    </source>
</evidence>
<keyword evidence="16" id="KW-0675">Receptor</keyword>
<evidence type="ECO:0000259" key="14">
    <source>
        <dbReference type="Pfam" id="PF00593"/>
    </source>
</evidence>
<dbReference type="RefSeq" id="WP_140043164.1">
    <property type="nucleotide sequence ID" value="NZ_CP041017.1"/>
</dbReference>
<dbReference type="KEGG" id="sufl:FIL70_20305"/>
<dbReference type="InterPro" id="IPR039426">
    <property type="entry name" value="TonB-dep_rcpt-like"/>
</dbReference>
<proteinExistence type="inferred from homology"/>
<dbReference type="Gene3D" id="2.40.170.20">
    <property type="entry name" value="TonB-dependent receptor, beta-barrel domain"/>
    <property type="match status" value="1"/>
</dbReference>
<dbReference type="PANTHER" id="PTHR32552">
    <property type="entry name" value="FERRICHROME IRON RECEPTOR-RELATED"/>
    <property type="match status" value="1"/>
</dbReference>
<dbReference type="Proteomes" id="UP000311469">
    <property type="component" value="Chromosome cSF2"/>
</dbReference>
<feature type="chain" id="PRO_5023028134" evidence="13">
    <location>
        <begin position="23"/>
        <end position="771"/>
    </location>
</feature>
<comment type="subcellular location">
    <subcellularLocation>
        <location evidence="1 11">Cell outer membrane</location>
        <topology evidence="1 11">Multi-pass membrane protein</topology>
    </subcellularLocation>
</comment>
<evidence type="ECO:0000256" key="13">
    <source>
        <dbReference type="SAM" id="SignalP"/>
    </source>
</evidence>
<dbReference type="GO" id="GO:0009279">
    <property type="term" value="C:cell outer membrane"/>
    <property type="evidence" value="ECO:0007669"/>
    <property type="project" value="UniProtKB-SubCell"/>
</dbReference>
<dbReference type="PROSITE" id="PS52016">
    <property type="entry name" value="TONB_DEPENDENT_REC_3"/>
    <property type="match status" value="1"/>
</dbReference>
<evidence type="ECO:0000256" key="8">
    <source>
        <dbReference type="ARBA" id="ARBA00023077"/>
    </source>
</evidence>
<dbReference type="Pfam" id="PF00593">
    <property type="entry name" value="TonB_dep_Rec_b-barrel"/>
    <property type="match status" value="1"/>
</dbReference>
<evidence type="ECO:0000256" key="7">
    <source>
        <dbReference type="ARBA" id="ARBA00023065"/>
    </source>
</evidence>
<name>A0A5B8CK37_SPHSA</name>
<evidence type="ECO:0000256" key="4">
    <source>
        <dbReference type="ARBA" id="ARBA00022496"/>
    </source>
</evidence>